<sequence length="534" mass="55329">MAGVPRARVTTTPWRWFVDRSLGVKIGACLALLALVAVAVAGVATVRMQALAGAQTRLEQEAIGPLRGVSDLQRAFTAVRLGNVRLMTVTEGERPATLATIADEREQVGTVTADLTAVDEELGQRLADAIQPYLDLTDRYHEMVAMDDPRAPVFLNDDLVVRGTDADAEIAAVVEELNALAGDTTAATSRLVGTSVVVLWVVVAGALLLAAGVAVVTVRRILRSVRGVQDAVVAMAAGDLTVEATVRERDEIGRMTAALTEAQRSLRETLAGVVEGAQTVAAATQQLSASSTQVASASRETEQRAGSVAAAAEQVSRNVQAVAAGTEEMGASIREIAQNAAEAARVAGQATDAAKTTNEQVSRLGESSQEIGNVVKMITSIAEQTNLLALNATIEAARAGEAGKGFAVVAGEVKELAQETAKATEDIARRVEAIQGDTAGAVAAIGDISRIIAAINDFQLTIASAVEEQTATTTQMSRSVTEAATGSGDIAGTITGVATQATSTNEAMDQVTTSVADLARIAADLRARTARFTY</sequence>
<evidence type="ECO:0000256" key="5">
    <source>
        <dbReference type="PROSITE-ProRule" id="PRU00284"/>
    </source>
</evidence>
<dbReference type="InterPro" id="IPR004089">
    <property type="entry name" value="MCPsignal_dom"/>
</dbReference>
<feature type="domain" description="Methyl-accepting transducer" evidence="7">
    <location>
        <begin position="276"/>
        <end position="519"/>
    </location>
</feature>
<evidence type="ECO:0000313" key="9">
    <source>
        <dbReference type="EMBL" id="MDQ0425164.1"/>
    </source>
</evidence>
<dbReference type="PANTHER" id="PTHR32089:SF112">
    <property type="entry name" value="LYSOZYME-LIKE PROTEIN-RELATED"/>
    <property type="match status" value="1"/>
</dbReference>
<dbReference type="PROSITE" id="PS50111">
    <property type="entry name" value="CHEMOTAXIS_TRANSDUC_2"/>
    <property type="match status" value="1"/>
</dbReference>
<dbReference type="Pfam" id="PF00672">
    <property type="entry name" value="HAMP"/>
    <property type="match status" value="1"/>
</dbReference>
<evidence type="ECO:0000256" key="4">
    <source>
        <dbReference type="ARBA" id="ARBA00029447"/>
    </source>
</evidence>
<name>A0ABU0GIG4_9CELL</name>
<evidence type="ECO:0000259" key="7">
    <source>
        <dbReference type="PROSITE" id="PS50111"/>
    </source>
</evidence>
<keyword evidence="3 5" id="KW-0807">Transducer</keyword>
<proteinExistence type="inferred from homology"/>
<keyword evidence="2 6" id="KW-1133">Transmembrane helix</keyword>
<evidence type="ECO:0000259" key="8">
    <source>
        <dbReference type="PROSITE" id="PS50885"/>
    </source>
</evidence>
<gene>
    <name evidence="9" type="ORF">JO380_001545</name>
</gene>
<dbReference type="SMART" id="SM00283">
    <property type="entry name" value="MA"/>
    <property type="match status" value="1"/>
</dbReference>
<comment type="caution">
    <text evidence="9">The sequence shown here is derived from an EMBL/GenBank/DDBJ whole genome shotgun (WGS) entry which is preliminary data.</text>
</comment>
<dbReference type="SUPFAM" id="SSF58104">
    <property type="entry name" value="Methyl-accepting chemotaxis protein (MCP) signaling domain"/>
    <property type="match status" value="1"/>
</dbReference>
<accession>A0ABU0GIG4</accession>
<feature type="domain" description="HAMP" evidence="8">
    <location>
        <begin position="219"/>
        <end position="271"/>
    </location>
</feature>
<dbReference type="InterPro" id="IPR004090">
    <property type="entry name" value="Chemotax_Me-accpt_rcpt"/>
</dbReference>
<dbReference type="InterPro" id="IPR003660">
    <property type="entry name" value="HAMP_dom"/>
</dbReference>
<dbReference type="RefSeq" id="WP_070319157.1">
    <property type="nucleotide sequence ID" value="NZ_JAUSVM010000001.1"/>
</dbReference>
<keyword evidence="10" id="KW-1185">Reference proteome</keyword>
<dbReference type="EMBL" id="JAUSVM010000001">
    <property type="protein sequence ID" value="MDQ0425164.1"/>
    <property type="molecule type" value="Genomic_DNA"/>
</dbReference>
<dbReference type="Proteomes" id="UP001240250">
    <property type="component" value="Unassembled WGS sequence"/>
</dbReference>
<organism evidence="9 10">
    <name type="scientific">Cellulomonas iranensis</name>
    <dbReference type="NCBI Taxonomy" id="76862"/>
    <lineage>
        <taxon>Bacteria</taxon>
        <taxon>Bacillati</taxon>
        <taxon>Actinomycetota</taxon>
        <taxon>Actinomycetes</taxon>
        <taxon>Micrococcales</taxon>
        <taxon>Cellulomonadaceae</taxon>
        <taxon>Cellulomonas</taxon>
    </lineage>
</organism>
<keyword evidence="1 6" id="KW-0812">Transmembrane</keyword>
<evidence type="ECO:0000313" key="10">
    <source>
        <dbReference type="Proteomes" id="UP001240250"/>
    </source>
</evidence>
<evidence type="ECO:0000256" key="1">
    <source>
        <dbReference type="ARBA" id="ARBA00022692"/>
    </source>
</evidence>
<feature type="transmembrane region" description="Helical" evidence="6">
    <location>
        <begin position="197"/>
        <end position="218"/>
    </location>
</feature>
<protein>
    <submittedName>
        <fullName evidence="9">Methyl-accepting chemotaxis protein</fullName>
    </submittedName>
</protein>
<evidence type="ECO:0000256" key="2">
    <source>
        <dbReference type="ARBA" id="ARBA00022989"/>
    </source>
</evidence>
<evidence type="ECO:0000256" key="3">
    <source>
        <dbReference type="ARBA" id="ARBA00023224"/>
    </source>
</evidence>
<dbReference type="PRINTS" id="PR00260">
    <property type="entry name" value="CHEMTRNSDUCR"/>
</dbReference>
<dbReference type="PROSITE" id="PS50885">
    <property type="entry name" value="HAMP"/>
    <property type="match status" value="1"/>
</dbReference>
<comment type="similarity">
    <text evidence="4">Belongs to the methyl-accepting chemotaxis (MCP) protein family.</text>
</comment>
<reference evidence="9 10" key="1">
    <citation type="submission" date="2023-07" db="EMBL/GenBank/DDBJ databases">
        <title>Sequencing the genomes of 1000 actinobacteria strains.</title>
        <authorList>
            <person name="Klenk H.-P."/>
        </authorList>
    </citation>
    <scope>NUCLEOTIDE SEQUENCE [LARGE SCALE GENOMIC DNA]</scope>
    <source>
        <strain evidence="9 10">DSM 14785</strain>
    </source>
</reference>
<dbReference type="Pfam" id="PF00015">
    <property type="entry name" value="MCPsignal"/>
    <property type="match status" value="1"/>
</dbReference>
<keyword evidence="6" id="KW-0472">Membrane</keyword>
<evidence type="ECO:0000256" key="6">
    <source>
        <dbReference type="SAM" id="Phobius"/>
    </source>
</evidence>
<dbReference type="Gene3D" id="1.10.287.950">
    <property type="entry name" value="Methyl-accepting chemotaxis protein"/>
    <property type="match status" value="1"/>
</dbReference>
<dbReference type="PANTHER" id="PTHR32089">
    <property type="entry name" value="METHYL-ACCEPTING CHEMOTAXIS PROTEIN MCPB"/>
    <property type="match status" value="1"/>
</dbReference>
<dbReference type="SMART" id="SM00304">
    <property type="entry name" value="HAMP"/>
    <property type="match status" value="1"/>
</dbReference>
<dbReference type="CDD" id="cd06225">
    <property type="entry name" value="HAMP"/>
    <property type="match status" value="1"/>
</dbReference>